<keyword evidence="10" id="KW-1185">Reference proteome</keyword>
<evidence type="ECO:0000256" key="1">
    <source>
        <dbReference type="ARBA" id="ARBA00022450"/>
    </source>
</evidence>
<dbReference type="InterPro" id="IPR003231">
    <property type="entry name" value="ACP"/>
</dbReference>
<keyword evidence="6 7" id="KW-0275">Fatty acid biosynthesis</keyword>
<dbReference type="InterPro" id="IPR036736">
    <property type="entry name" value="ACP-like_sf"/>
</dbReference>
<dbReference type="UniPathway" id="UPA00094"/>
<keyword evidence="4 7" id="KW-0276">Fatty acid metabolism</keyword>
<protein>
    <recommendedName>
        <fullName evidence="7">Acyl carrier protein</fullName>
        <shortName evidence="7">ACP</shortName>
    </recommendedName>
</protein>
<dbReference type="Proteomes" id="UP000199514">
    <property type="component" value="Unassembled WGS sequence"/>
</dbReference>
<dbReference type="PANTHER" id="PTHR20863">
    <property type="entry name" value="ACYL CARRIER PROTEIN"/>
    <property type="match status" value="1"/>
</dbReference>
<evidence type="ECO:0000256" key="4">
    <source>
        <dbReference type="ARBA" id="ARBA00022832"/>
    </source>
</evidence>
<evidence type="ECO:0000256" key="6">
    <source>
        <dbReference type="ARBA" id="ARBA00023160"/>
    </source>
</evidence>
<dbReference type="InterPro" id="IPR009081">
    <property type="entry name" value="PP-bd_ACP"/>
</dbReference>
<dbReference type="InterPro" id="IPR006162">
    <property type="entry name" value="Ppantetheine_attach_site"/>
</dbReference>
<dbReference type="Pfam" id="PF00550">
    <property type="entry name" value="PP-binding"/>
    <property type="match status" value="1"/>
</dbReference>
<keyword evidence="3 7" id="KW-0597">Phosphoprotein</keyword>
<dbReference type="GO" id="GO:0000036">
    <property type="term" value="F:acyl carrier activity"/>
    <property type="evidence" value="ECO:0007669"/>
    <property type="project" value="UniProtKB-UniRule"/>
</dbReference>
<gene>
    <name evidence="7" type="primary">acpP</name>
    <name evidence="9" type="ORF">SAMN05421780_103255</name>
</gene>
<reference evidence="9 10" key="1">
    <citation type="submission" date="2016-10" db="EMBL/GenBank/DDBJ databases">
        <authorList>
            <person name="de Groot N.N."/>
        </authorList>
    </citation>
    <scope>NUCLEOTIDE SEQUENCE [LARGE SCALE GENOMIC DNA]</scope>
    <source>
        <strain evidence="9 10">DSM 6793</strain>
    </source>
</reference>
<comment type="pathway">
    <text evidence="7">Lipid metabolism; fatty acid biosynthesis.</text>
</comment>
<evidence type="ECO:0000313" key="9">
    <source>
        <dbReference type="EMBL" id="SFC20405.1"/>
    </source>
</evidence>
<evidence type="ECO:0000256" key="7">
    <source>
        <dbReference type="HAMAP-Rule" id="MF_01217"/>
    </source>
</evidence>
<dbReference type="PROSITE" id="PS00012">
    <property type="entry name" value="PHOSPHOPANTETHEINE"/>
    <property type="match status" value="1"/>
</dbReference>
<evidence type="ECO:0000313" key="10">
    <source>
        <dbReference type="Proteomes" id="UP000199514"/>
    </source>
</evidence>
<keyword evidence="1 7" id="KW-0596">Phosphopantetheine</keyword>
<dbReference type="GO" id="GO:0000035">
    <property type="term" value="F:acyl binding"/>
    <property type="evidence" value="ECO:0007669"/>
    <property type="project" value="TreeGrafter"/>
</dbReference>
<name>A0A1I1H9L8_9BACT</name>
<dbReference type="SUPFAM" id="SSF47336">
    <property type="entry name" value="ACP-like"/>
    <property type="match status" value="1"/>
</dbReference>
<dbReference type="Gene3D" id="1.10.1200.10">
    <property type="entry name" value="ACP-like"/>
    <property type="match status" value="1"/>
</dbReference>
<accession>A0A1I1H9L8</accession>
<sequence>MEYVGKKIAETLTRKFLISYENITERSHFVKDLGFDSLDFALLIQELENLFDISITEKEAARMQTVGSAIDCIEYKISIFSLFR</sequence>
<comment type="PTM">
    <text evidence="7">4'-phosphopantetheine is transferred from CoA to a specific serine of apo-ACP by AcpS. This modification is essential for activity because fatty acids are bound in thioester linkage to the sulfhydryl of the prosthetic group.</text>
</comment>
<dbReference type="RefSeq" id="WP_091510261.1">
    <property type="nucleotide sequence ID" value="NZ_FOLE01000003.1"/>
</dbReference>
<dbReference type="EMBL" id="FOLE01000003">
    <property type="protein sequence ID" value="SFC20405.1"/>
    <property type="molecule type" value="Genomic_DNA"/>
</dbReference>
<dbReference type="OrthoDB" id="9804551at2"/>
<comment type="similarity">
    <text evidence="7">Belongs to the acyl carrier protein (ACP) family.</text>
</comment>
<comment type="function">
    <text evidence="7">Carrier of the growing fatty acid chain in fatty acid biosynthesis.</text>
</comment>
<comment type="subcellular location">
    <subcellularLocation>
        <location evidence="7">Cytoplasm</location>
    </subcellularLocation>
</comment>
<evidence type="ECO:0000259" key="8">
    <source>
        <dbReference type="PROSITE" id="PS50075"/>
    </source>
</evidence>
<evidence type="ECO:0000256" key="2">
    <source>
        <dbReference type="ARBA" id="ARBA00022516"/>
    </source>
</evidence>
<dbReference type="HAMAP" id="MF_01217">
    <property type="entry name" value="Acyl_carrier"/>
    <property type="match status" value="1"/>
</dbReference>
<keyword evidence="5 7" id="KW-0443">Lipid metabolism</keyword>
<dbReference type="GO" id="GO:0016020">
    <property type="term" value="C:membrane"/>
    <property type="evidence" value="ECO:0007669"/>
    <property type="project" value="GOC"/>
</dbReference>
<evidence type="ECO:0000256" key="3">
    <source>
        <dbReference type="ARBA" id="ARBA00022553"/>
    </source>
</evidence>
<keyword evidence="7" id="KW-0963">Cytoplasm</keyword>
<dbReference type="GO" id="GO:0009245">
    <property type="term" value="P:lipid A biosynthetic process"/>
    <property type="evidence" value="ECO:0007669"/>
    <property type="project" value="TreeGrafter"/>
</dbReference>
<keyword evidence="2 7" id="KW-0444">Lipid biosynthesis</keyword>
<dbReference type="AlphaFoldDB" id="A0A1I1H9L8"/>
<dbReference type="PANTHER" id="PTHR20863:SF76">
    <property type="entry name" value="CARRIER DOMAIN-CONTAINING PROTEIN"/>
    <property type="match status" value="1"/>
</dbReference>
<feature type="domain" description="Carrier" evidence="8">
    <location>
        <begin position="1"/>
        <end position="77"/>
    </location>
</feature>
<feature type="modified residue" description="O-(pantetheine 4'-phosphoryl)serine" evidence="7">
    <location>
        <position position="37"/>
    </location>
</feature>
<dbReference type="PROSITE" id="PS50075">
    <property type="entry name" value="CARRIER"/>
    <property type="match status" value="1"/>
</dbReference>
<organism evidence="9 10">
    <name type="scientific">Flexibacter flexilis DSM 6793</name>
    <dbReference type="NCBI Taxonomy" id="927664"/>
    <lineage>
        <taxon>Bacteria</taxon>
        <taxon>Pseudomonadati</taxon>
        <taxon>Bacteroidota</taxon>
        <taxon>Cytophagia</taxon>
        <taxon>Cytophagales</taxon>
        <taxon>Flexibacteraceae</taxon>
        <taxon>Flexibacter</taxon>
    </lineage>
</organism>
<proteinExistence type="inferred from homology"/>
<dbReference type="STRING" id="927664.SAMN05421780_103255"/>
<evidence type="ECO:0000256" key="5">
    <source>
        <dbReference type="ARBA" id="ARBA00023098"/>
    </source>
</evidence>
<dbReference type="GO" id="GO:0005829">
    <property type="term" value="C:cytosol"/>
    <property type="evidence" value="ECO:0007669"/>
    <property type="project" value="TreeGrafter"/>
</dbReference>